<sequence>MQVLGEVEGVEELAVDAVANPGVLFEGLDVDVRGAFPYRLFDDLVYELDDRRVVRVGLAHGLGEVDVAHGGVHEFEAGVFHGLLDAVEPFEVPLDFRRRCDTHFDVHAGEHAYFVLGYDVQRVGHGNQKGIAVLNGEGDGMEAPGHVLRNHPEGFRHGPVPGQRVNLELQQRAECVEEFSLGEGTVFDQRLTEPQASGFLLDKGFIELFRCNGSRFNEKIPESCRFGHVIYRPPFLDSFILKMIAQEP</sequence>
<dbReference type="AlphaFoldDB" id="A0A644YHL2"/>
<organism evidence="1">
    <name type="scientific">bioreactor metagenome</name>
    <dbReference type="NCBI Taxonomy" id="1076179"/>
    <lineage>
        <taxon>unclassified sequences</taxon>
        <taxon>metagenomes</taxon>
        <taxon>ecological metagenomes</taxon>
    </lineage>
</organism>
<name>A0A644YHL2_9ZZZZ</name>
<dbReference type="EMBL" id="VSSQ01004621">
    <property type="protein sequence ID" value="MPM25973.1"/>
    <property type="molecule type" value="Genomic_DNA"/>
</dbReference>
<proteinExistence type="predicted"/>
<comment type="caution">
    <text evidence="1">The sequence shown here is derived from an EMBL/GenBank/DDBJ whole genome shotgun (WGS) entry which is preliminary data.</text>
</comment>
<gene>
    <name evidence="1" type="ORF">SDC9_72474</name>
</gene>
<protein>
    <submittedName>
        <fullName evidence="1">Uncharacterized protein</fullName>
    </submittedName>
</protein>
<accession>A0A644YHL2</accession>
<reference evidence="1" key="1">
    <citation type="submission" date="2019-08" db="EMBL/GenBank/DDBJ databases">
        <authorList>
            <person name="Kucharzyk K."/>
            <person name="Murdoch R.W."/>
            <person name="Higgins S."/>
            <person name="Loffler F."/>
        </authorList>
    </citation>
    <scope>NUCLEOTIDE SEQUENCE</scope>
</reference>
<evidence type="ECO:0000313" key="1">
    <source>
        <dbReference type="EMBL" id="MPM25973.1"/>
    </source>
</evidence>